<feature type="signal peptide" evidence="1">
    <location>
        <begin position="1"/>
        <end position="26"/>
    </location>
</feature>
<evidence type="ECO:0000259" key="2">
    <source>
        <dbReference type="SMART" id="SM00858"/>
    </source>
</evidence>
<evidence type="ECO:0000313" key="3">
    <source>
        <dbReference type="EMBL" id="GAA4486315.1"/>
    </source>
</evidence>
<dbReference type="SMART" id="SM00858">
    <property type="entry name" value="SAF"/>
    <property type="match status" value="1"/>
</dbReference>
<feature type="chain" id="PRO_5045395669" evidence="1">
    <location>
        <begin position="27"/>
        <end position="194"/>
    </location>
</feature>
<dbReference type="Pfam" id="PF08666">
    <property type="entry name" value="SAF"/>
    <property type="match status" value="1"/>
</dbReference>
<feature type="domain" description="SAF" evidence="2">
    <location>
        <begin position="35"/>
        <end position="94"/>
    </location>
</feature>
<keyword evidence="1" id="KW-0732">Signal</keyword>
<gene>
    <name evidence="3" type="ORF">GCM10023191_012190</name>
</gene>
<accession>A0ABP8PGP1</accession>
<dbReference type="CDD" id="cd11614">
    <property type="entry name" value="SAF_CpaB_FlgA_like"/>
    <property type="match status" value="1"/>
</dbReference>
<keyword evidence="4" id="KW-1185">Reference proteome</keyword>
<proteinExistence type="predicted"/>
<evidence type="ECO:0000313" key="4">
    <source>
        <dbReference type="Proteomes" id="UP001500503"/>
    </source>
</evidence>
<sequence>MRAALSRHRRLLAAVFAAAAAALGLAAARPHGDGVRVWVAARDLPAGTTLATRDVTARSLPRAAVPSGLVRVATGRTLSGPVRRGEPLTDARLRAGGLLTADDPDAVATPIRLADAAVARLLHPGDRVDVLAARPDSPTPARTVASSVPILAVPKPAPTSDEGALIVVRTDRPQAAALARASVDSRLSVTILSQ</sequence>
<comment type="caution">
    <text evidence="3">The sequence shown here is derived from an EMBL/GenBank/DDBJ whole genome shotgun (WGS) entry which is preliminary data.</text>
</comment>
<name>A0ABP8PGP1_9ACTN</name>
<protein>
    <submittedName>
        <fullName evidence="3">SAF domain-containing protein</fullName>
    </submittedName>
</protein>
<dbReference type="EMBL" id="BAABHF010000010">
    <property type="protein sequence ID" value="GAA4486315.1"/>
    <property type="molecule type" value="Genomic_DNA"/>
</dbReference>
<dbReference type="InterPro" id="IPR031571">
    <property type="entry name" value="RcpC_dom"/>
</dbReference>
<dbReference type="Proteomes" id="UP001500503">
    <property type="component" value="Unassembled WGS sequence"/>
</dbReference>
<dbReference type="InterPro" id="IPR013974">
    <property type="entry name" value="SAF"/>
</dbReference>
<organism evidence="3 4">
    <name type="scientific">Actinoallomurus oryzae</name>
    <dbReference type="NCBI Taxonomy" id="502180"/>
    <lineage>
        <taxon>Bacteria</taxon>
        <taxon>Bacillati</taxon>
        <taxon>Actinomycetota</taxon>
        <taxon>Actinomycetes</taxon>
        <taxon>Streptosporangiales</taxon>
        <taxon>Thermomonosporaceae</taxon>
        <taxon>Actinoallomurus</taxon>
    </lineage>
</organism>
<reference evidence="4" key="1">
    <citation type="journal article" date="2019" name="Int. J. Syst. Evol. Microbiol.">
        <title>The Global Catalogue of Microorganisms (GCM) 10K type strain sequencing project: providing services to taxonomists for standard genome sequencing and annotation.</title>
        <authorList>
            <consortium name="The Broad Institute Genomics Platform"/>
            <consortium name="The Broad Institute Genome Sequencing Center for Infectious Disease"/>
            <person name="Wu L."/>
            <person name="Ma J."/>
        </authorList>
    </citation>
    <scope>NUCLEOTIDE SEQUENCE [LARGE SCALE GENOMIC DNA]</scope>
    <source>
        <strain evidence="4">JCM 17933</strain>
    </source>
</reference>
<dbReference type="RefSeq" id="WP_345458479.1">
    <property type="nucleotide sequence ID" value="NZ_BAABHF010000010.1"/>
</dbReference>
<dbReference type="Pfam" id="PF16976">
    <property type="entry name" value="RcpC"/>
    <property type="match status" value="1"/>
</dbReference>
<evidence type="ECO:0000256" key="1">
    <source>
        <dbReference type="SAM" id="SignalP"/>
    </source>
</evidence>